<feature type="transmembrane region" description="Helical" evidence="1">
    <location>
        <begin position="372"/>
        <end position="390"/>
    </location>
</feature>
<keyword evidence="1" id="KW-1133">Transmembrane helix</keyword>
<feature type="transmembrane region" description="Helical" evidence="1">
    <location>
        <begin position="396"/>
        <end position="415"/>
    </location>
</feature>
<dbReference type="AlphaFoldDB" id="A0A1C3H394"/>
<protein>
    <recommendedName>
        <fullName evidence="2">DUF2157 domain-containing protein</fullName>
    </recommendedName>
</protein>
<evidence type="ECO:0000313" key="4">
    <source>
        <dbReference type="Proteomes" id="UP000190837"/>
    </source>
</evidence>
<dbReference type="EMBL" id="FKLO01000028">
    <property type="protein sequence ID" value="SAM59793.1"/>
    <property type="molecule type" value="Genomic_DNA"/>
</dbReference>
<feature type="transmembrane region" description="Helical" evidence="1">
    <location>
        <begin position="142"/>
        <end position="165"/>
    </location>
</feature>
<reference evidence="4" key="1">
    <citation type="submission" date="2016-04" db="EMBL/GenBank/DDBJ databases">
        <authorList>
            <person name="Tagini F."/>
        </authorList>
    </citation>
    <scope>NUCLEOTIDE SEQUENCE [LARGE SCALE GENOMIC DNA]</scope>
    <source>
        <strain evidence="4">CHUV0807</strain>
    </source>
</reference>
<feature type="transmembrane region" description="Helical" evidence="1">
    <location>
        <begin position="342"/>
        <end position="360"/>
    </location>
</feature>
<keyword evidence="1" id="KW-0472">Membrane</keyword>
<sequence>MNQRAAFSRDLLAELPLWEQKGWISPEQAARLRQQYALAKPHSGAWWQLVLSLFAVLCVSAGVIALFAANWAALSREVRIVLSLTPLLLAQLAVLYAIYARPDSTAWRECSALTLALAVGAAIALIAQTYHTESDLPAFLRVWLWLALPLPFLTRGWAVAFFVALLTHILGFHTLDRFLYAPDVFWRWEYPAYMLALLALLLWQRQRGSDYHDQHYAWRTFAAGNALVFALALCSEGTHGDFLPVWVCLATWYLASRTLGGRNAMALVFQLVLAFILLFPDLLSERTDGHGLHFVLTLSPLSAVSAVLFVFALCRWKRLHGWDIAFAASGVLLYFLGTQRELFGQLWPWLPTLVVVILGLWRARIALDHSLFAVNAALIWVLMALFARFVADELPLWLKGIVFIGAGTAFFILNLRLARRPQRSAPAAVIPEEQP</sequence>
<keyword evidence="1" id="KW-0812">Transmembrane</keyword>
<feature type="transmembrane region" description="Helical" evidence="1">
    <location>
        <begin position="185"/>
        <end position="204"/>
    </location>
</feature>
<feature type="transmembrane region" description="Helical" evidence="1">
    <location>
        <begin position="45"/>
        <end position="68"/>
    </location>
</feature>
<feature type="transmembrane region" description="Helical" evidence="1">
    <location>
        <begin position="80"/>
        <end position="99"/>
    </location>
</feature>
<feature type="transmembrane region" description="Helical" evidence="1">
    <location>
        <begin position="216"/>
        <end position="233"/>
    </location>
</feature>
<dbReference type="InterPro" id="IPR018677">
    <property type="entry name" value="DUF2157"/>
</dbReference>
<evidence type="ECO:0000256" key="1">
    <source>
        <dbReference type="SAM" id="Phobius"/>
    </source>
</evidence>
<name>A0A1C3H394_9GAMM</name>
<accession>A0A1C3H394</accession>
<proteinExistence type="predicted"/>
<feature type="transmembrane region" description="Helical" evidence="1">
    <location>
        <begin position="111"/>
        <end position="130"/>
    </location>
</feature>
<dbReference type="RefSeq" id="WP_079539675.1">
    <property type="nucleotide sequence ID" value="NZ_FKLO01000028.1"/>
</dbReference>
<feature type="transmembrane region" description="Helical" evidence="1">
    <location>
        <begin position="319"/>
        <end position="336"/>
    </location>
</feature>
<feature type="transmembrane region" description="Helical" evidence="1">
    <location>
        <begin position="292"/>
        <end position="312"/>
    </location>
</feature>
<evidence type="ECO:0000259" key="2">
    <source>
        <dbReference type="Pfam" id="PF09925"/>
    </source>
</evidence>
<gene>
    <name evidence="3" type="ORF">CHUV0807_0653</name>
</gene>
<dbReference type="Proteomes" id="UP000190837">
    <property type="component" value="Unassembled WGS sequence"/>
</dbReference>
<evidence type="ECO:0000313" key="3">
    <source>
        <dbReference type="EMBL" id="SAM59793.1"/>
    </source>
</evidence>
<feature type="domain" description="DUF2157" evidence="2">
    <location>
        <begin position="17"/>
        <end position="155"/>
    </location>
</feature>
<feature type="transmembrane region" description="Helical" evidence="1">
    <location>
        <begin position="263"/>
        <end position="280"/>
    </location>
</feature>
<organism evidence="3 4">
    <name type="scientific">Cardiobacterium hominis</name>
    <dbReference type="NCBI Taxonomy" id="2718"/>
    <lineage>
        <taxon>Bacteria</taxon>
        <taxon>Pseudomonadati</taxon>
        <taxon>Pseudomonadota</taxon>
        <taxon>Gammaproteobacteria</taxon>
        <taxon>Cardiobacteriales</taxon>
        <taxon>Cardiobacteriaceae</taxon>
        <taxon>Cardiobacterium</taxon>
    </lineage>
</organism>
<dbReference type="Pfam" id="PF09925">
    <property type="entry name" value="DUF2157"/>
    <property type="match status" value="1"/>
</dbReference>